<evidence type="ECO:0000313" key="2">
    <source>
        <dbReference type="WBParaSite" id="HCON_00106110-00001"/>
    </source>
</evidence>
<sequence>MDLERLYRETTFFKVIYGDFNAKIGSRRTAEELHIGIHEMEWNEQGERLSEVIASTHTIHDQDDFPSSFCGTVKAFRRAMEKVVYDFYSDLFDSHVYMPTCHLRQNGYLQFSLPKFDMPSRRRGMVQHPVPTGSKQNI</sequence>
<keyword evidence="1" id="KW-1185">Reference proteome</keyword>
<protein>
    <submittedName>
        <fullName evidence="2">Endo/exonuclease/phosphatase domain-containing protein</fullName>
    </submittedName>
</protein>
<name>A0A7I5EAI4_HAECO</name>
<accession>A0A7I5EAI4</accession>
<proteinExistence type="predicted"/>
<organism evidence="1 2">
    <name type="scientific">Haemonchus contortus</name>
    <name type="common">Barber pole worm</name>
    <dbReference type="NCBI Taxonomy" id="6289"/>
    <lineage>
        <taxon>Eukaryota</taxon>
        <taxon>Metazoa</taxon>
        <taxon>Ecdysozoa</taxon>
        <taxon>Nematoda</taxon>
        <taxon>Chromadorea</taxon>
        <taxon>Rhabditida</taxon>
        <taxon>Rhabditina</taxon>
        <taxon>Rhabditomorpha</taxon>
        <taxon>Strongyloidea</taxon>
        <taxon>Trichostrongylidae</taxon>
        <taxon>Haemonchus</taxon>
    </lineage>
</organism>
<dbReference type="AlphaFoldDB" id="A0A7I5EAI4"/>
<evidence type="ECO:0000313" key="1">
    <source>
        <dbReference type="Proteomes" id="UP000025227"/>
    </source>
</evidence>
<reference evidence="2" key="1">
    <citation type="submission" date="2020-12" db="UniProtKB">
        <authorList>
            <consortium name="WormBaseParasite"/>
        </authorList>
    </citation>
    <scope>IDENTIFICATION</scope>
    <source>
        <strain evidence="2">MHco3</strain>
    </source>
</reference>
<dbReference type="Proteomes" id="UP000025227">
    <property type="component" value="Unplaced"/>
</dbReference>
<dbReference type="WBParaSite" id="HCON_00106110-00001">
    <property type="protein sequence ID" value="HCON_00106110-00001"/>
    <property type="gene ID" value="HCON_00106110"/>
</dbReference>